<reference evidence="10" key="1">
    <citation type="submission" date="2022-01" db="EMBL/GenBank/DDBJ databases">
        <authorList>
            <person name="King R."/>
        </authorList>
    </citation>
    <scope>NUCLEOTIDE SEQUENCE</scope>
</reference>
<dbReference type="GO" id="GO:0005794">
    <property type="term" value="C:Golgi apparatus"/>
    <property type="evidence" value="ECO:0007669"/>
    <property type="project" value="UniProtKB-SubCell"/>
</dbReference>
<accession>A0A9N9RIU1</accession>
<dbReference type="InterPro" id="IPR036291">
    <property type="entry name" value="NAD(P)-bd_dom_sf"/>
</dbReference>
<keyword evidence="7" id="KW-0333">Golgi apparatus</keyword>
<evidence type="ECO:0000313" key="10">
    <source>
        <dbReference type="EMBL" id="CAG9797528.1"/>
    </source>
</evidence>
<dbReference type="SMART" id="SM00456">
    <property type="entry name" value="WW"/>
    <property type="match status" value="2"/>
</dbReference>
<dbReference type="GO" id="GO:0006915">
    <property type="term" value="P:apoptotic process"/>
    <property type="evidence" value="ECO:0007669"/>
    <property type="project" value="UniProtKB-KW"/>
</dbReference>
<reference evidence="10" key="2">
    <citation type="submission" date="2022-10" db="EMBL/GenBank/DDBJ databases">
        <authorList>
            <consortium name="ENA_rothamsted_submissions"/>
            <consortium name="culmorum"/>
            <person name="King R."/>
        </authorList>
    </citation>
    <scope>NUCLEOTIDE SEQUENCE</scope>
</reference>
<evidence type="ECO:0000256" key="5">
    <source>
        <dbReference type="ARBA" id="ARBA00022703"/>
    </source>
</evidence>
<dbReference type="PROSITE" id="PS50020">
    <property type="entry name" value="WW_DOMAIN_2"/>
    <property type="match status" value="2"/>
</dbReference>
<keyword evidence="11" id="KW-1185">Reference proteome</keyword>
<evidence type="ECO:0000259" key="9">
    <source>
        <dbReference type="PROSITE" id="PS50020"/>
    </source>
</evidence>
<keyword evidence="5" id="KW-0053">Apoptosis</keyword>
<dbReference type="SUPFAM" id="SSF51735">
    <property type="entry name" value="NAD(P)-binding Rossmann-fold domains"/>
    <property type="match status" value="1"/>
</dbReference>
<dbReference type="CDD" id="cd00201">
    <property type="entry name" value="WW"/>
    <property type="match status" value="1"/>
</dbReference>
<protein>
    <recommendedName>
        <fullName evidence="3">WW domain-containing oxidoreductase</fullName>
    </recommendedName>
</protein>
<dbReference type="Gene3D" id="3.40.50.720">
    <property type="entry name" value="NAD(P)-binding Rossmann-like Domain"/>
    <property type="match status" value="1"/>
</dbReference>
<evidence type="ECO:0000256" key="4">
    <source>
        <dbReference type="ARBA" id="ARBA00022687"/>
    </source>
</evidence>
<evidence type="ECO:0000313" key="11">
    <source>
        <dbReference type="Proteomes" id="UP001153620"/>
    </source>
</evidence>
<dbReference type="PANTHER" id="PTHR43157">
    <property type="entry name" value="PHOSPHATIDYLINOSITOL-GLYCAN BIOSYNTHESIS CLASS F PROTEIN-RELATED"/>
    <property type="match status" value="1"/>
</dbReference>
<dbReference type="InterPro" id="IPR001202">
    <property type="entry name" value="WW_dom"/>
</dbReference>
<dbReference type="Gene3D" id="2.20.70.10">
    <property type="match status" value="1"/>
</dbReference>
<comment type="subcellular location">
    <subcellularLocation>
        <location evidence="2">Golgi apparatus</location>
    </subcellularLocation>
    <subcellularLocation>
        <location evidence="1">Lysosome</location>
    </subcellularLocation>
</comment>
<feature type="domain" description="WW" evidence="9">
    <location>
        <begin position="53"/>
        <end position="86"/>
    </location>
</feature>
<dbReference type="AlphaFoldDB" id="A0A9N9RIU1"/>
<sequence>MDHCHVETDSEDELPSNWEERVSANGFIHYVNVEKNQIQLNHPRTNKMKRVPVELPYNWKKTVDADNKVIYINELENRETKTDPRLAFSQEFANDKLRQRFDSSTKAVSILYGKNLTGQVALVTGASSGIGYETARSLSNFGCEIIFACRNEKVTNEKMKALEVENSRAKLNFIQVDLTNLKSCKEFCDKVKLQYQHINYLILNAGVFGLPYYLTSDGLETTFQVCHLSHFYITQQLSSLLNENSRVVIVSSESHRFASLPALPLTKEILNPPPAKYWSMLQYNNIKLCNILFAMELAKKWQSRGISVFALHPGNLVSTNLSRHWWFYKVIFAAVKSFTKNLEQAASTTIYCSIADELKGLSGLYFNNCYICQPSKLSLNENLATELWNLSDEIINEILQKT</sequence>
<dbReference type="SUPFAM" id="SSF51045">
    <property type="entry name" value="WW domain"/>
    <property type="match status" value="1"/>
</dbReference>
<dbReference type="InterPro" id="IPR002347">
    <property type="entry name" value="SDR_fam"/>
</dbReference>
<evidence type="ECO:0000256" key="8">
    <source>
        <dbReference type="ARBA" id="ARBA00023228"/>
    </source>
</evidence>
<dbReference type="Pfam" id="PF00106">
    <property type="entry name" value="adh_short"/>
    <property type="match status" value="1"/>
</dbReference>
<evidence type="ECO:0000256" key="2">
    <source>
        <dbReference type="ARBA" id="ARBA00004555"/>
    </source>
</evidence>
<dbReference type="GO" id="GO:0005764">
    <property type="term" value="C:lysosome"/>
    <property type="evidence" value="ECO:0007669"/>
    <property type="project" value="UniProtKB-SubCell"/>
</dbReference>
<dbReference type="EMBL" id="OU895877">
    <property type="protein sequence ID" value="CAG9797528.1"/>
    <property type="molecule type" value="Genomic_DNA"/>
</dbReference>
<dbReference type="PANTHER" id="PTHR43157:SF31">
    <property type="entry name" value="PHOSPHATIDYLINOSITOL-GLYCAN BIOSYNTHESIS CLASS F PROTEIN"/>
    <property type="match status" value="1"/>
</dbReference>
<dbReference type="GO" id="GO:0016055">
    <property type="term" value="P:Wnt signaling pathway"/>
    <property type="evidence" value="ECO:0007669"/>
    <property type="project" value="UniProtKB-KW"/>
</dbReference>
<evidence type="ECO:0000256" key="7">
    <source>
        <dbReference type="ARBA" id="ARBA00023034"/>
    </source>
</evidence>
<dbReference type="Proteomes" id="UP001153620">
    <property type="component" value="Chromosome 1"/>
</dbReference>
<keyword evidence="4" id="KW-0879">Wnt signaling pathway</keyword>
<feature type="domain" description="WW" evidence="9">
    <location>
        <begin position="12"/>
        <end position="45"/>
    </location>
</feature>
<proteinExistence type="predicted"/>
<organism evidence="10 11">
    <name type="scientific">Chironomus riparius</name>
    <dbReference type="NCBI Taxonomy" id="315576"/>
    <lineage>
        <taxon>Eukaryota</taxon>
        <taxon>Metazoa</taxon>
        <taxon>Ecdysozoa</taxon>
        <taxon>Arthropoda</taxon>
        <taxon>Hexapoda</taxon>
        <taxon>Insecta</taxon>
        <taxon>Pterygota</taxon>
        <taxon>Neoptera</taxon>
        <taxon>Endopterygota</taxon>
        <taxon>Diptera</taxon>
        <taxon>Nematocera</taxon>
        <taxon>Chironomoidea</taxon>
        <taxon>Chironomidae</taxon>
        <taxon>Chironominae</taxon>
        <taxon>Chironomus</taxon>
    </lineage>
</organism>
<dbReference type="GO" id="GO:0016491">
    <property type="term" value="F:oxidoreductase activity"/>
    <property type="evidence" value="ECO:0007669"/>
    <property type="project" value="UniProtKB-KW"/>
</dbReference>
<dbReference type="FunFam" id="3.40.50.720:FF:000353">
    <property type="entry name" value="WW domain-containing oxidoreductase"/>
    <property type="match status" value="1"/>
</dbReference>
<keyword evidence="8" id="KW-0458">Lysosome</keyword>
<evidence type="ECO:0000256" key="1">
    <source>
        <dbReference type="ARBA" id="ARBA00004371"/>
    </source>
</evidence>
<gene>
    <name evidence="10" type="ORF">CHIRRI_LOCUS526</name>
</gene>
<keyword evidence="6" id="KW-0560">Oxidoreductase</keyword>
<dbReference type="OrthoDB" id="9989144at2759"/>
<dbReference type="InterPro" id="IPR036020">
    <property type="entry name" value="WW_dom_sf"/>
</dbReference>
<evidence type="ECO:0000256" key="3">
    <source>
        <dbReference type="ARBA" id="ARBA00016094"/>
    </source>
</evidence>
<dbReference type="PRINTS" id="PR00081">
    <property type="entry name" value="GDHRDH"/>
</dbReference>
<evidence type="ECO:0000256" key="6">
    <source>
        <dbReference type="ARBA" id="ARBA00023002"/>
    </source>
</evidence>
<name>A0A9N9RIU1_9DIPT</name>